<organism evidence="3 4">
    <name type="scientific">Candidatus Scatomorpha pullistercoris</name>
    <dbReference type="NCBI Taxonomy" id="2840929"/>
    <lineage>
        <taxon>Bacteria</taxon>
        <taxon>Bacillati</taxon>
        <taxon>Bacillota</taxon>
        <taxon>Clostridia</taxon>
        <taxon>Eubacteriales</taxon>
        <taxon>Candidatus Scatomorpha</taxon>
    </lineage>
</organism>
<dbReference type="AlphaFoldDB" id="A0A9D1G5L1"/>
<dbReference type="Proteomes" id="UP000886876">
    <property type="component" value="Unassembled WGS sequence"/>
</dbReference>
<feature type="transmembrane region" description="Helical" evidence="1">
    <location>
        <begin position="38"/>
        <end position="59"/>
    </location>
</feature>
<evidence type="ECO:0000256" key="1">
    <source>
        <dbReference type="SAM" id="Phobius"/>
    </source>
</evidence>
<keyword evidence="1" id="KW-0812">Transmembrane</keyword>
<dbReference type="Pfam" id="PF14501">
    <property type="entry name" value="HATPase_c_5"/>
    <property type="match status" value="1"/>
</dbReference>
<feature type="domain" description="Sensor histidine kinase NatK-like C-terminal" evidence="2">
    <location>
        <begin position="326"/>
        <end position="423"/>
    </location>
</feature>
<reference evidence="3" key="1">
    <citation type="submission" date="2020-10" db="EMBL/GenBank/DDBJ databases">
        <authorList>
            <person name="Gilroy R."/>
        </authorList>
    </citation>
    <scope>NUCLEOTIDE SEQUENCE</scope>
    <source>
        <strain evidence="3">ChiHecec3B27-6122</strain>
    </source>
</reference>
<evidence type="ECO:0000313" key="4">
    <source>
        <dbReference type="Proteomes" id="UP000886876"/>
    </source>
</evidence>
<keyword evidence="3" id="KW-0808">Transferase</keyword>
<keyword evidence="3" id="KW-0418">Kinase</keyword>
<dbReference type="EMBL" id="DVJS01000093">
    <property type="protein sequence ID" value="HIS97099.1"/>
    <property type="molecule type" value="Genomic_DNA"/>
</dbReference>
<evidence type="ECO:0000313" key="3">
    <source>
        <dbReference type="EMBL" id="HIS97099.1"/>
    </source>
</evidence>
<feature type="transmembrane region" description="Helical" evidence="1">
    <location>
        <begin position="89"/>
        <end position="110"/>
    </location>
</feature>
<feature type="transmembrane region" description="Helical" evidence="1">
    <location>
        <begin position="185"/>
        <end position="205"/>
    </location>
</feature>
<feature type="transmembrane region" description="Helical" evidence="1">
    <location>
        <begin position="152"/>
        <end position="173"/>
    </location>
</feature>
<name>A0A9D1G5L1_9FIRM</name>
<keyword evidence="1" id="KW-0472">Membrane</keyword>
<evidence type="ECO:0000259" key="2">
    <source>
        <dbReference type="Pfam" id="PF14501"/>
    </source>
</evidence>
<feature type="transmembrane region" description="Helical" evidence="1">
    <location>
        <begin position="65"/>
        <end position="82"/>
    </location>
</feature>
<accession>A0A9D1G5L1</accession>
<proteinExistence type="predicted"/>
<gene>
    <name evidence="3" type="ORF">IAD42_03910</name>
</gene>
<feature type="transmembrane region" description="Helical" evidence="1">
    <location>
        <begin position="6"/>
        <end position="26"/>
    </location>
</feature>
<comment type="caution">
    <text evidence="3">The sequence shown here is derived from an EMBL/GenBank/DDBJ whole genome shotgun (WGS) entry which is preliminary data.</text>
</comment>
<dbReference type="InterPro" id="IPR032834">
    <property type="entry name" value="NatK-like_C"/>
</dbReference>
<dbReference type="GO" id="GO:0016301">
    <property type="term" value="F:kinase activity"/>
    <property type="evidence" value="ECO:0007669"/>
    <property type="project" value="UniProtKB-KW"/>
</dbReference>
<protein>
    <submittedName>
        <fullName evidence="3">Sensor histidine kinase</fullName>
    </submittedName>
</protein>
<sequence length="424" mass="47917">MFEEIIGAVTVFVTQAIFAPFIMLMLEYREPVRFWRGLWAGFIAVIVLLNIGFILHFDFSFYSKYGTFTLVVPYILATIVCSRYHGLRVIFSVMSAFYMAVLGSANGYIAGALFPSLPLLPLIVRIVSFVLLFLLFRRLAHAYKRMLRMLDRGWLVLSLIPLSTCLLVLHINIAYFKADPLGTSMLVYGPLLICGCAFYLMYLFFDRVQQEDEARAGQNMLQVQVDALRLRTAEVNSAAEAVSLEKHDLRHRLSAVAELIRRGDRQEALDFLEAAQTKLDEHRTMRWCRPPVLDAVFTTYFRRAADAGIQVTPQLTLPDELPVDEAELAIVMANALENAINACKQLPEQRDRWIRCKLIGRPGLMLEVSNPCTDDVRFDENGCPVSEQPGHGLGAQSIAAFCRKHSALCSYDLSECVFTLRVIL</sequence>
<feature type="transmembrane region" description="Helical" evidence="1">
    <location>
        <begin position="122"/>
        <end position="140"/>
    </location>
</feature>
<reference evidence="3" key="2">
    <citation type="journal article" date="2021" name="PeerJ">
        <title>Extensive microbial diversity within the chicken gut microbiome revealed by metagenomics and culture.</title>
        <authorList>
            <person name="Gilroy R."/>
            <person name="Ravi A."/>
            <person name="Getino M."/>
            <person name="Pursley I."/>
            <person name="Horton D.L."/>
            <person name="Alikhan N.F."/>
            <person name="Baker D."/>
            <person name="Gharbi K."/>
            <person name="Hall N."/>
            <person name="Watson M."/>
            <person name="Adriaenssens E.M."/>
            <person name="Foster-Nyarko E."/>
            <person name="Jarju S."/>
            <person name="Secka A."/>
            <person name="Antonio M."/>
            <person name="Oren A."/>
            <person name="Chaudhuri R.R."/>
            <person name="La Ragione R."/>
            <person name="Hildebrand F."/>
            <person name="Pallen M.J."/>
        </authorList>
    </citation>
    <scope>NUCLEOTIDE SEQUENCE</scope>
    <source>
        <strain evidence="3">ChiHecec3B27-6122</strain>
    </source>
</reference>
<keyword evidence="1" id="KW-1133">Transmembrane helix</keyword>